<protein>
    <submittedName>
        <fullName evidence="2">Uncharacterized protein</fullName>
    </submittedName>
</protein>
<evidence type="ECO:0000313" key="3">
    <source>
        <dbReference type="Proteomes" id="UP001221898"/>
    </source>
</evidence>
<sequence>MAIPKEWSGRSLLPLSSSQQLPLAGHGSPRAAGNLSALLRDQVIARTTREPDSQASRRQREGLPWSTEQTAEFGGERSRVGTPESIRKVSGI</sequence>
<gene>
    <name evidence="2" type="ORF">AAFF_G00226010</name>
</gene>
<reference evidence="2" key="1">
    <citation type="journal article" date="2023" name="Science">
        <title>Genome structures resolve the early diversification of teleost fishes.</title>
        <authorList>
            <person name="Parey E."/>
            <person name="Louis A."/>
            <person name="Montfort J."/>
            <person name="Bouchez O."/>
            <person name="Roques C."/>
            <person name="Iampietro C."/>
            <person name="Lluch J."/>
            <person name="Castinel A."/>
            <person name="Donnadieu C."/>
            <person name="Desvignes T."/>
            <person name="Floi Bucao C."/>
            <person name="Jouanno E."/>
            <person name="Wen M."/>
            <person name="Mejri S."/>
            <person name="Dirks R."/>
            <person name="Jansen H."/>
            <person name="Henkel C."/>
            <person name="Chen W.J."/>
            <person name="Zahm M."/>
            <person name="Cabau C."/>
            <person name="Klopp C."/>
            <person name="Thompson A.W."/>
            <person name="Robinson-Rechavi M."/>
            <person name="Braasch I."/>
            <person name="Lecointre G."/>
            <person name="Bobe J."/>
            <person name="Postlethwait J.H."/>
            <person name="Berthelot C."/>
            <person name="Roest Crollius H."/>
            <person name="Guiguen Y."/>
        </authorList>
    </citation>
    <scope>NUCLEOTIDE SEQUENCE</scope>
    <source>
        <strain evidence="2">NC1722</strain>
    </source>
</reference>
<dbReference type="Proteomes" id="UP001221898">
    <property type="component" value="Unassembled WGS sequence"/>
</dbReference>
<feature type="region of interest" description="Disordered" evidence="1">
    <location>
        <begin position="1"/>
        <end position="92"/>
    </location>
</feature>
<accession>A0AAD7TBJ9</accession>
<keyword evidence="3" id="KW-1185">Reference proteome</keyword>
<evidence type="ECO:0000313" key="2">
    <source>
        <dbReference type="EMBL" id="KAJ8417758.1"/>
    </source>
</evidence>
<evidence type="ECO:0000256" key="1">
    <source>
        <dbReference type="SAM" id="MobiDB-lite"/>
    </source>
</evidence>
<comment type="caution">
    <text evidence="2">The sequence shown here is derived from an EMBL/GenBank/DDBJ whole genome shotgun (WGS) entry which is preliminary data.</text>
</comment>
<feature type="compositionally biased region" description="Low complexity" evidence="1">
    <location>
        <begin position="11"/>
        <end position="23"/>
    </location>
</feature>
<dbReference type="AlphaFoldDB" id="A0AAD7TBJ9"/>
<name>A0AAD7TBJ9_9TELE</name>
<organism evidence="2 3">
    <name type="scientific">Aldrovandia affinis</name>
    <dbReference type="NCBI Taxonomy" id="143900"/>
    <lineage>
        <taxon>Eukaryota</taxon>
        <taxon>Metazoa</taxon>
        <taxon>Chordata</taxon>
        <taxon>Craniata</taxon>
        <taxon>Vertebrata</taxon>
        <taxon>Euteleostomi</taxon>
        <taxon>Actinopterygii</taxon>
        <taxon>Neopterygii</taxon>
        <taxon>Teleostei</taxon>
        <taxon>Notacanthiformes</taxon>
        <taxon>Halosauridae</taxon>
        <taxon>Aldrovandia</taxon>
    </lineage>
</organism>
<dbReference type="EMBL" id="JAINUG010000003">
    <property type="protein sequence ID" value="KAJ8417758.1"/>
    <property type="molecule type" value="Genomic_DNA"/>
</dbReference>
<proteinExistence type="predicted"/>